<feature type="transmembrane region" description="Helical" evidence="1">
    <location>
        <begin position="62"/>
        <end position="80"/>
    </location>
</feature>
<organism evidence="2 3">
    <name type="scientific">Noviherbaspirillum album</name>
    <dbReference type="NCBI Taxonomy" id="3080276"/>
    <lineage>
        <taxon>Bacteria</taxon>
        <taxon>Pseudomonadati</taxon>
        <taxon>Pseudomonadota</taxon>
        <taxon>Betaproteobacteria</taxon>
        <taxon>Burkholderiales</taxon>
        <taxon>Oxalobacteraceae</taxon>
        <taxon>Noviherbaspirillum</taxon>
    </lineage>
</organism>
<evidence type="ECO:0000256" key="1">
    <source>
        <dbReference type="SAM" id="Phobius"/>
    </source>
</evidence>
<proteinExistence type="predicted"/>
<name>A0ABU6J351_9BURK</name>
<dbReference type="EMBL" id="JAWIIV010000001">
    <property type="protein sequence ID" value="MEC4718059.1"/>
    <property type="molecule type" value="Genomic_DNA"/>
</dbReference>
<keyword evidence="1" id="KW-1133">Transmembrane helix</keyword>
<comment type="caution">
    <text evidence="2">The sequence shown here is derived from an EMBL/GenBank/DDBJ whole genome shotgun (WGS) entry which is preliminary data.</text>
</comment>
<feature type="transmembrane region" description="Helical" evidence="1">
    <location>
        <begin position="29"/>
        <end position="50"/>
    </location>
</feature>
<gene>
    <name evidence="2" type="ORF">RY831_02770</name>
</gene>
<sequence length="128" mass="13620">MNSTSNNNTRGYIAPSSLAPQIAAYQKQYYISVLLGAILCGIITFAHLALFGDPKSGGLNPLPTLFSIVAVSMLVLRPVVTRSDRLLKSQLLPFIGNVPAEFGTILAAARTIDDSTIQTSAKNSIVIN</sequence>
<protein>
    <submittedName>
        <fullName evidence="2">Uncharacterized protein</fullName>
    </submittedName>
</protein>
<keyword evidence="1" id="KW-0812">Transmembrane</keyword>
<accession>A0ABU6J351</accession>
<evidence type="ECO:0000313" key="2">
    <source>
        <dbReference type="EMBL" id="MEC4718059.1"/>
    </source>
</evidence>
<reference evidence="2 3" key="1">
    <citation type="submission" date="2023-10" db="EMBL/GenBank/DDBJ databases">
        <title>Noviherbaspirillum sp. CPCC 100848 genome assembly.</title>
        <authorList>
            <person name="Li X.Y."/>
            <person name="Fang X.M."/>
        </authorList>
    </citation>
    <scope>NUCLEOTIDE SEQUENCE [LARGE SCALE GENOMIC DNA]</scope>
    <source>
        <strain evidence="2 3">CPCC 100848</strain>
    </source>
</reference>
<keyword evidence="3" id="KW-1185">Reference proteome</keyword>
<evidence type="ECO:0000313" key="3">
    <source>
        <dbReference type="Proteomes" id="UP001352263"/>
    </source>
</evidence>
<dbReference type="RefSeq" id="WP_326504797.1">
    <property type="nucleotide sequence ID" value="NZ_JAWIIV010000001.1"/>
</dbReference>
<keyword evidence="1" id="KW-0472">Membrane</keyword>
<dbReference type="Proteomes" id="UP001352263">
    <property type="component" value="Unassembled WGS sequence"/>
</dbReference>